<reference evidence="5 6" key="1">
    <citation type="submission" date="2019-01" db="EMBL/GenBank/DDBJ databases">
        <authorList>
            <consortium name="Pathogen Informatics"/>
        </authorList>
    </citation>
    <scope>NUCLEOTIDE SEQUENCE [LARGE SCALE GENOMIC DNA]</scope>
    <source>
        <strain evidence="5 6">NCTC10125</strain>
    </source>
</reference>
<dbReference type="Gene3D" id="3.90.220.20">
    <property type="entry name" value="DNA methylase specificity domains"/>
    <property type="match status" value="2"/>
</dbReference>
<dbReference type="AlphaFoldDB" id="A0AAJ5NKU1"/>
<keyword evidence="3" id="KW-0238">DNA-binding</keyword>
<dbReference type="GO" id="GO:0003677">
    <property type="term" value="F:DNA binding"/>
    <property type="evidence" value="ECO:0007669"/>
    <property type="project" value="UniProtKB-KW"/>
</dbReference>
<dbReference type="InterPro" id="IPR052021">
    <property type="entry name" value="Type-I_RS_S_subunit"/>
</dbReference>
<evidence type="ECO:0000313" key="6">
    <source>
        <dbReference type="Proteomes" id="UP000289629"/>
    </source>
</evidence>
<comment type="similarity">
    <text evidence="1">Belongs to the type-I restriction system S methylase family.</text>
</comment>
<organism evidence="5 6">
    <name type="scientific">Mesomycoplasma dispar</name>
    <dbReference type="NCBI Taxonomy" id="86660"/>
    <lineage>
        <taxon>Bacteria</taxon>
        <taxon>Bacillati</taxon>
        <taxon>Mycoplasmatota</taxon>
        <taxon>Mycoplasmoidales</taxon>
        <taxon>Metamycoplasmataceae</taxon>
        <taxon>Mesomycoplasma</taxon>
    </lineage>
</organism>
<dbReference type="SUPFAM" id="SSF116734">
    <property type="entry name" value="DNA methylase specificity domain"/>
    <property type="match status" value="2"/>
</dbReference>
<dbReference type="RefSeq" id="WP_052506191.1">
    <property type="nucleotide sequence ID" value="NZ_CP007229.1"/>
</dbReference>
<dbReference type="KEGG" id="mds:MDIS_00690"/>
<dbReference type="Proteomes" id="UP000289629">
    <property type="component" value="Chromosome"/>
</dbReference>
<gene>
    <name evidence="5" type="ORF">NCTC10125_00131</name>
</gene>
<dbReference type="REBASE" id="298510">
    <property type="entry name" value="S1.Mdi10125V"/>
</dbReference>
<dbReference type="Pfam" id="PF01420">
    <property type="entry name" value="Methylase_S"/>
    <property type="match status" value="2"/>
</dbReference>
<dbReference type="PANTHER" id="PTHR30408:SF13">
    <property type="entry name" value="TYPE I RESTRICTION ENZYME HINDI SPECIFICITY SUBUNIT"/>
    <property type="match status" value="1"/>
</dbReference>
<proteinExistence type="inferred from homology"/>
<accession>A0AAJ5NKU1</accession>
<evidence type="ECO:0000256" key="3">
    <source>
        <dbReference type="ARBA" id="ARBA00023125"/>
    </source>
</evidence>
<sequence length="354" mass="40124">MGTTKKVKLSEIARFIAGQSPESKYFSRDSSLTPFMQGNKSFGRLFPQINNYTSKIIKIAKPGDILISVRAQVGDLNISNKNICIGRGLGVISGIKIDNKSLYFVIKNNIKNFIKKANGSTFSSVTKDDINNMELIIPEKGLDNITNLLWKIESKITMNQQINDNLLSFARKKYMHYFFKKTANGKIKNVIFEAEKSKILVGQAKTCNGKYPFFTSGSSILSWDKYFVDGRYCFLNTGGNADVKFYVGKSAYSTDAWCISANNNMADYLYLLLLTIKEELGKKYFKGTSLKHLQKELLKQKEIYIPTNSELLFFNKVIQPMFDLISKNTKETLNLIGIRDFLLPLLMNGQVEIN</sequence>
<evidence type="ECO:0000313" key="5">
    <source>
        <dbReference type="EMBL" id="VEU61314.1"/>
    </source>
</evidence>
<dbReference type="GO" id="GO:0009307">
    <property type="term" value="P:DNA restriction-modification system"/>
    <property type="evidence" value="ECO:0007669"/>
    <property type="project" value="UniProtKB-KW"/>
</dbReference>
<evidence type="ECO:0000256" key="2">
    <source>
        <dbReference type="ARBA" id="ARBA00022747"/>
    </source>
</evidence>
<evidence type="ECO:0000259" key="4">
    <source>
        <dbReference type="Pfam" id="PF01420"/>
    </source>
</evidence>
<dbReference type="PANTHER" id="PTHR30408">
    <property type="entry name" value="TYPE-1 RESTRICTION ENZYME ECOKI SPECIFICITY PROTEIN"/>
    <property type="match status" value="1"/>
</dbReference>
<dbReference type="InterPro" id="IPR044946">
    <property type="entry name" value="Restrct_endonuc_typeI_TRD_sf"/>
</dbReference>
<name>A0AAJ5NKU1_9BACT</name>
<feature type="domain" description="Type I restriction modification DNA specificity" evidence="4">
    <location>
        <begin position="191"/>
        <end position="318"/>
    </location>
</feature>
<keyword evidence="2" id="KW-0680">Restriction system</keyword>
<feature type="domain" description="Type I restriction modification DNA specificity" evidence="4">
    <location>
        <begin position="4"/>
        <end position="164"/>
    </location>
</feature>
<evidence type="ECO:0000256" key="1">
    <source>
        <dbReference type="ARBA" id="ARBA00010923"/>
    </source>
</evidence>
<dbReference type="InterPro" id="IPR000055">
    <property type="entry name" value="Restrct_endonuc_typeI_TRD"/>
</dbReference>
<protein>
    <submittedName>
        <fullName evidence="5">Type I restriction modification DNA specificity domain</fullName>
    </submittedName>
</protein>
<dbReference type="EMBL" id="LR214971">
    <property type="protein sequence ID" value="VEU61314.1"/>
    <property type="molecule type" value="Genomic_DNA"/>
</dbReference>